<name>A0A453SVA0_AEGTS</name>
<reference evidence="2" key="1">
    <citation type="journal article" date="2014" name="Science">
        <title>Ancient hybridizations among the ancestral genomes of bread wheat.</title>
        <authorList>
            <consortium name="International Wheat Genome Sequencing Consortium,"/>
            <person name="Marcussen T."/>
            <person name="Sandve S.R."/>
            <person name="Heier L."/>
            <person name="Spannagl M."/>
            <person name="Pfeifer M."/>
            <person name="Jakobsen K.S."/>
            <person name="Wulff B.B."/>
            <person name="Steuernagel B."/>
            <person name="Mayer K.F."/>
            <person name="Olsen O.A."/>
        </authorList>
    </citation>
    <scope>NUCLEOTIDE SEQUENCE [LARGE SCALE GENOMIC DNA]</scope>
    <source>
        <strain evidence="2">cv. AL8/78</strain>
    </source>
</reference>
<organism evidence="1 2">
    <name type="scientific">Aegilops tauschii subsp. strangulata</name>
    <name type="common">Goatgrass</name>
    <dbReference type="NCBI Taxonomy" id="200361"/>
    <lineage>
        <taxon>Eukaryota</taxon>
        <taxon>Viridiplantae</taxon>
        <taxon>Streptophyta</taxon>
        <taxon>Embryophyta</taxon>
        <taxon>Tracheophyta</taxon>
        <taxon>Spermatophyta</taxon>
        <taxon>Magnoliopsida</taxon>
        <taxon>Liliopsida</taxon>
        <taxon>Poales</taxon>
        <taxon>Poaceae</taxon>
        <taxon>BOP clade</taxon>
        <taxon>Pooideae</taxon>
        <taxon>Triticodae</taxon>
        <taxon>Triticeae</taxon>
        <taxon>Triticinae</taxon>
        <taxon>Aegilops</taxon>
    </lineage>
</organism>
<evidence type="ECO:0000313" key="2">
    <source>
        <dbReference type="Proteomes" id="UP000015105"/>
    </source>
</evidence>
<reference evidence="1" key="5">
    <citation type="journal article" date="2021" name="G3 (Bethesda)">
        <title>Aegilops tauschii genome assembly Aet v5.0 features greater sequence contiguity and improved annotation.</title>
        <authorList>
            <person name="Wang L."/>
            <person name="Zhu T."/>
            <person name="Rodriguez J.C."/>
            <person name="Deal K.R."/>
            <person name="Dubcovsky J."/>
            <person name="McGuire P.E."/>
            <person name="Lux T."/>
            <person name="Spannagl M."/>
            <person name="Mayer K.F.X."/>
            <person name="Baldrich P."/>
            <person name="Meyers B.C."/>
            <person name="Huo N."/>
            <person name="Gu Y.Q."/>
            <person name="Zhou H."/>
            <person name="Devos K.M."/>
            <person name="Bennetzen J.L."/>
            <person name="Unver T."/>
            <person name="Budak H."/>
            <person name="Gulick P.J."/>
            <person name="Galiba G."/>
            <person name="Kalapos B."/>
            <person name="Nelson D.R."/>
            <person name="Li P."/>
            <person name="You F.M."/>
            <person name="Luo M.C."/>
            <person name="Dvorak J."/>
        </authorList>
    </citation>
    <scope>NUCLEOTIDE SEQUENCE [LARGE SCALE GENOMIC DNA]</scope>
    <source>
        <strain evidence="1">cv. AL8/78</strain>
    </source>
</reference>
<dbReference type="PANTHER" id="PTHR35163:SF8">
    <property type="entry name" value="GENOME ASSEMBLY, CHROMOSOME: II"/>
    <property type="match status" value="1"/>
</dbReference>
<evidence type="ECO:0000313" key="1">
    <source>
        <dbReference type="EnsemblPlants" id="AET7Gv21097500.1"/>
    </source>
</evidence>
<dbReference type="Gramene" id="AET7Gv21097500.1">
    <property type="protein sequence ID" value="AET7Gv21097500.1"/>
    <property type="gene ID" value="AET7Gv21097500"/>
</dbReference>
<reference evidence="1" key="4">
    <citation type="submission" date="2019-03" db="UniProtKB">
        <authorList>
            <consortium name="EnsemblPlants"/>
        </authorList>
    </citation>
    <scope>IDENTIFICATION</scope>
</reference>
<accession>A0A453SVA0</accession>
<dbReference type="STRING" id="200361.A0A453SVA0"/>
<dbReference type="EnsemblPlants" id="AET7Gv21097500.1">
    <property type="protein sequence ID" value="AET7Gv21097500.1"/>
    <property type="gene ID" value="AET7Gv21097500"/>
</dbReference>
<sequence length="66" mass="7750">GPETDMYVLCHGHGKAAERRVAFEGIHTGRRFLCCAEKNSAMLAYFRTEYSWVSTHQHCLVWIWQY</sequence>
<dbReference type="Proteomes" id="UP000015105">
    <property type="component" value="Chromosome 7D"/>
</dbReference>
<keyword evidence="2" id="KW-1185">Reference proteome</keyword>
<dbReference type="AlphaFoldDB" id="A0A453SVA0"/>
<dbReference type="PANTHER" id="PTHR35163">
    <property type="entry name" value="OS02G0467300 PROTEIN"/>
    <property type="match status" value="1"/>
</dbReference>
<reference evidence="2" key="2">
    <citation type="journal article" date="2017" name="Nat. Plants">
        <title>The Aegilops tauschii genome reveals multiple impacts of transposons.</title>
        <authorList>
            <person name="Zhao G."/>
            <person name="Zou C."/>
            <person name="Li K."/>
            <person name="Wang K."/>
            <person name="Li T."/>
            <person name="Gao L."/>
            <person name="Zhang X."/>
            <person name="Wang H."/>
            <person name="Yang Z."/>
            <person name="Liu X."/>
            <person name="Jiang W."/>
            <person name="Mao L."/>
            <person name="Kong X."/>
            <person name="Jiao Y."/>
            <person name="Jia J."/>
        </authorList>
    </citation>
    <scope>NUCLEOTIDE SEQUENCE [LARGE SCALE GENOMIC DNA]</scope>
    <source>
        <strain evidence="2">cv. AL8/78</strain>
    </source>
</reference>
<protein>
    <submittedName>
        <fullName evidence="1">Uncharacterized protein</fullName>
    </submittedName>
</protein>
<proteinExistence type="predicted"/>
<reference evidence="1" key="3">
    <citation type="journal article" date="2017" name="Nature">
        <title>Genome sequence of the progenitor of the wheat D genome Aegilops tauschii.</title>
        <authorList>
            <person name="Luo M.C."/>
            <person name="Gu Y.Q."/>
            <person name="Puiu D."/>
            <person name="Wang H."/>
            <person name="Twardziok S.O."/>
            <person name="Deal K.R."/>
            <person name="Huo N."/>
            <person name="Zhu T."/>
            <person name="Wang L."/>
            <person name="Wang Y."/>
            <person name="McGuire P.E."/>
            <person name="Liu S."/>
            <person name="Long H."/>
            <person name="Ramasamy R.K."/>
            <person name="Rodriguez J.C."/>
            <person name="Van S.L."/>
            <person name="Yuan L."/>
            <person name="Wang Z."/>
            <person name="Xia Z."/>
            <person name="Xiao L."/>
            <person name="Anderson O.D."/>
            <person name="Ouyang S."/>
            <person name="Liang Y."/>
            <person name="Zimin A.V."/>
            <person name="Pertea G."/>
            <person name="Qi P."/>
            <person name="Bennetzen J.L."/>
            <person name="Dai X."/>
            <person name="Dawson M.W."/>
            <person name="Muller H.G."/>
            <person name="Kugler K."/>
            <person name="Rivarola-Duarte L."/>
            <person name="Spannagl M."/>
            <person name="Mayer K.F.X."/>
            <person name="Lu F.H."/>
            <person name="Bevan M.W."/>
            <person name="Leroy P."/>
            <person name="Li P."/>
            <person name="You F.M."/>
            <person name="Sun Q."/>
            <person name="Liu Z."/>
            <person name="Lyons E."/>
            <person name="Wicker T."/>
            <person name="Salzberg S.L."/>
            <person name="Devos K.M."/>
            <person name="Dvorak J."/>
        </authorList>
    </citation>
    <scope>NUCLEOTIDE SEQUENCE [LARGE SCALE GENOMIC DNA]</scope>
    <source>
        <strain evidence="1">cv. AL8/78</strain>
    </source>
</reference>